<protein>
    <submittedName>
        <fullName evidence="1">Uncharacterized protein</fullName>
    </submittedName>
</protein>
<sequence length="266" mass="29973">MTATAIAPASNTAPPTRYNAVRHGLLSQYAVLPWESRDEYEALLLELTEEHGPVGPTETHFVEELAGIFWRKRRLRIAEAATYRGELHGEATRYGREEALTGAALMPVTGKIKSKASVPAAMASTSADTAKELRELRRDKALTEKAWDFLEAAKPEAYEQALTALRDDTRAYWLECLAEPGTHRKPTAEALRSWIDAHWREWFEDPIAELEHRDAIREQAFGVAYASGKLEGLARYETHLDRKLERTLSALFRLRELRNTGEGKAS</sequence>
<accession>A0A1J5PST7</accession>
<gene>
    <name evidence="1" type="ORF">GALL_437900</name>
</gene>
<organism evidence="1">
    <name type="scientific">mine drainage metagenome</name>
    <dbReference type="NCBI Taxonomy" id="410659"/>
    <lineage>
        <taxon>unclassified sequences</taxon>
        <taxon>metagenomes</taxon>
        <taxon>ecological metagenomes</taxon>
    </lineage>
</organism>
<proteinExistence type="predicted"/>
<reference evidence="1" key="1">
    <citation type="submission" date="2016-10" db="EMBL/GenBank/DDBJ databases">
        <title>Sequence of Gallionella enrichment culture.</title>
        <authorList>
            <person name="Poehlein A."/>
            <person name="Muehling M."/>
            <person name="Daniel R."/>
        </authorList>
    </citation>
    <scope>NUCLEOTIDE SEQUENCE</scope>
</reference>
<name>A0A1J5PST7_9ZZZZ</name>
<evidence type="ECO:0000313" key="1">
    <source>
        <dbReference type="EMBL" id="OIQ74553.1"/>
    </source>
</evidence>
<comment type="caution">
    <text evidence="1">The sequence shown here is derived from an EMBL/GenBank/DDBJ whole genome shotgun (WGS) entry which is preliminary data.</text>
</comment>
<dbReference type="EMBL" id="MLJW01002467">
    <property type="protein sequence ID" value="OIQ74553.1"/>
    <property type="molecule type" value="Genomic_DNA"/>
</dbReference>
<dbReference type="AlphaFoldDB" id="A0A1J5PST7"/>